<dbReference type="RefSeq" id="XP_001269272.1">
    <property type="nucleotide sequence ID" value="XM_001269271.1"/>
</dbReference>
<feature type="region of interest" description="Disordered" evidence="1">
    <location>
        <begin position="268"/>
        <end position="303"/>
    </location>
</feature>
<proteinExistence type="predicted"/>
<organism evidence="3 4">
    <name type="scientific">Aspergillus clavatus (strain ATCC 1007 / CBS 513.65 / DSM 816 / NCTC 3887 / NRRL 1 / QM 1276 / 107)</name>
    <dbReference type="NCBI Taxonomy" id="344612"/>
    <lineage>
        <taxon>Eukaryota</taxon>
        <taxon>Fungi</taxon>
        <taxon>Dikarya</taxon>
        <taxon>Ascomycota</taxon>
        <taxon>Pezizomycotina</taxon>
        <taxon>Eurotiomycetes</taxon>
        <taxon>Eurotiomycetidae</taxon>
        <taxon>Eurotiales</taxon>
        <taxon>Aspergillaceae</taxon>
        <taxon>Aspergillus</taxon>
        <taxon>Aspergillus subgen. Fumigati</taxon>
    </lineage>
</organism>
<dbReference type="OMA" id="HWSYKKS"/>
<dbReference type="KEGG" id="act:ACLA_025630"/>
<dbReference type="AlphaFoldDB" id="A1CQC5"/>
<keyword evidence="2" id="KW-0472">Membrane</keyword>
<sequence length="316" mass="34994">MKGESDMSECFQCSDIARAPDDSTKSEVPTRTNIRASKPTLSSLARRKDPRVRSLTAIPSTSASPTMESLAPTPSHKSFLPHWSYKKSSIAAATVITVIAAVGLVVLIVLLIRRLRQSWKRYRKRKREYVKSKYYAISPLDDNIGAYTFATPESRMSRETLMFGRSRSNSMTYVVEEAIDKGAVTRVICASKNALLASPLDFISASGRSEVDQEDVSGPDILKEPGRAGFVPRRVVIISPSLSPVESITACEVGRKSWSRPNEQVALRELQKIPPSPVKQQKEVRPASSSKTPDTDMNNLFRLPSIERSTSPLFSF</sequence>
<name>A1CQC5_ASPCL</name>
<dbReference type="OrthoDB" id="4501674at2759"/>
<evidence type="ECO:0000256" key="1">
    <source>
        <dbReference type="SAM" id="MobiDB-lite"/>
    </source>
</evidence>
<evidence type="ECO:0000313" key="4">
    <source>
        <dbReference type="Proteomes" id="UP000006701"/>
    </source>
</evidence>
<gene>
    <name evidence="3" type="ORF">ACLA_025630</name>
</gene>
<dbReference type="EMBL" id="DS027059">
    <property type="protein sequence ID" value="EAW07846.1"/>
    <property type="molecule type" value="Genomic_DNA"/>
</dbReference>
<feature type="compositionally biased region" description="Polar residues" evidence="1">
    <location>
        <begin position="57"/>
        <end position="67"/>
    </location>
</feature>
<feature type="transmembrane region" description="Helical" evidence="2">
    <location>
        <begin position="90"/>
        <end position="112"/>
    </location>
</feature>
<feature type="region of interest" description="Disordered" evidence="1">
    <location>
        <begin position="1"/>
        <end position="73"/>
    </location>
</feature>
<keyword evidence="2" id="KW-0812">Transmembrane</keyword>
<keyword evidence="2" id="KW-1133">Transmembrane helix</keyword>
<dbReference type="GeneID" id="4702018"/>
<dbReference type="VEuPathDB" id="FungiDB:ACLA_025630"/>
<evidence type="ECO:0000313" key="3">
    <source>
        <dbReference type="EMBL" id="EAW07846.1"/>
    </source>
</evidence>
<dbReference type="HOGENOM" id="CLU_756688_0_0_1"/>
<feature type="compositionally biased region" description="Polar residues" evidence="1">
    <location>
        <begin position="287"/>
        <end position="298"/>
    </location>
</feature>
<dbReference type="Proteomes" id="UP000006701">
    <property type="component" value="Unassembled WGS sequence"/>
</dbReference>
<keyword evidence="4" id="KW-1185">Reference proteome</keyword>
<protein>
    <submittedName>
        <fullName evidence="3">Uncharacterized protein</fullName>
    </submittedName>
</protein>
<reference evidence="3 4" key="1">
    <citation type="journal article" date="2008" name="PLoS Genet.">
        <title>Genomic islands in the pathogenic filamentous fungus Aspergillus fumigatus.</title>
        <authorList>
            <person name="Fedorova N.D."/>
            <person name="Khaldi N."/>
            <person name="Joardar V.S."/>
            <person name="Maiti R."/>
            <person name="Amedeo P."/>
            <person name="Anderson M.J."/>
            <person name="Crabtree J."/>
            <person name="Silva J.C."/>
            <person name="Badger J.H."/>
            <person name="Albarraq A."/>
            <person name="Angiuoli S."/>
            <person name="Bussey H."/>
            <person name="Bowyer P."/>
            <person name="Cotty P.J."/>
            <person name="Dyer P.S."/>
            <person name="Egan A."/>
            <person name="Galens K."/>
            <person name="Fraser-Liggett C.M."/>
            <person name="Haas B.J."/>
            <person name="Inman J.M."/>
            <person name="Kent R."/>
            <person name="Lemieux S."/>
            <person name="Malavazi I."/>
            <person name="Orvis J."/>
            <person name="Roemer T."/>
            <person name="Ronning C.M."/>
            <person name="Sundaram J.P."/>
            <person name="Sutton G."/>
            <person name="Turner G."/>
            <person name="Venter J.C."/>
            <person name="White O.R."/>
            <person name="Whitty B.R."/>
            <person name="Youngman P."/>
            <person name="Wolfe K.H."/>
            <person name="Goldman G.H."/>
            <person name="Wortman J.R."/>
            <person name="Jiang B."/>
            <person name="Denning D.W."/>
            <person name="Nierman W.C."/>
        </authorList>
    </citation>
    <scope>NUCLEOTIDE SEQUENCE [LARGE SCALE GENOMIC DNA]</scope>
    <source>
        <strain evidence="4">ATCC 1007 / CBS 513.65 / DSM 816 / NCTC 3887 / NRRL 1</strain>
    </source>
</reference>
<dbReference type="STRING" id="344612.A1CQC5"/>
<accession>A1CQC5</accession>
<feature type="compositionally biased region" description="Polar residues" evidence="1">
    <location>
        <begin position="26"/>
        <end position="43"/>
    </location>
</feature>
<evidence type="ECO:0000256" key="2">
    <source>
        <dbReference type="SAM" id="Phobius"/>
    </source>
</evidence>